<evidence type="ECO:0000313" key="1">
    <source>
        <dbReference type="EMBL" id="KAF2668237.1"/>
    </source>
</evidence>
<organism evidence="1 2">
    <name type="scientific">Microthyrium microscopicum</name>
    <dbReference type="NCBI Taxonomy" id="703497"/>
    <lineage>
        <taxon>Eukaryota</taxon>
        <taxon>Fungi</taxon>
        <taxon>Dikarya</taxon>
        <taxon>Ascomycota</taxon>
        <taxon>Pezizomycotina</taxon>
        <taxon>Dothideomycetes</taxon>
        <taxon>Dothideomycetes incertae sedis</taxon>
        <taxon>Microthyriales</taxon>
        <taxon>Microthyriaceae</taxon>
        <taxon>Microthyrium</taxon>
    </lineage>
</organism>
<sequence length="68" mass="7532">MAWDLKDVRLQQKIGHLCHFIFKILQSSPVIANLDSGVIRILTPTSSISSASDYEMATEEVRLGCLAL</sequence>
<dbReference type="AlphaFoldDB" id="A0A6A6U9W9"/>
<proteinExistence type="predicted"/>
<name>A0A6A6U9W9_9PEZI</name>
<gene>
    <name evidence="1" type="ORF">BT63DRAFT_425561</name>
</gene>
<dbReference type="Proteomes" id="UP000799302">
    <property type="component" value="Unassembled WGS sequence"/>
</dbReference>
<evidence type="ECO:0000313" key="2">
    <source>
        <dbReference type="Proteomes" id="UP000799302"/>
    </source>
</evidence>
<accession>A0A6A6U9W9</accession>
<dbReference type="EMBL" id="MU004236">
    <property type="protein sequence ID" value="KAF2668237.1"/>
    <property type="molecule type" value="Genomic_DNA"/>
</dbReference>
<keyword evidence="2" id="KW-1185">Reference proteome</keyword>
<protein>
    <submittedName>
        <fullName evidence="1">Uncharacterized protein</fullName>
    </submittedName>
</protein>
<reference evidence="1" key="1">
    <citation type="journal article" date="2020" name="Stud. Mycol.">
        <title>101 Dothideomycetes genomes: a test case for predicting lifestyles and emergence of pathogens.</title>
        <authorList>
            <person name="Haridas S."/>
            <person name="Albert R."/>
            <person name="Binder M."/>
            <person name="Bloem J."/>
            <person name="Labutti K."/>
            <person name="Salamov A."/>
            <person name="Andreopoulos B."/>
            <person name="Baker S."/>
            <person name="Barry K."/>
            <person name="Bills G."/>
            <person name="Bluhm B."/>
            <person name="Cannon C."/>
            <person name="Castanera R."/>
            <person name="Culley D."/>
            <person name="Daum C."/>
            <person name="Ezra D."/>
            <person name="Gonzalez J."/>
            <person name="Henrissat B."/>
            <person name="Kuo A."/>
            <person name="Liang C."/>
            <person name="Lipzen A."/>
            <person name="Lutzoni F."/>
            <person name="Magnuson J."/>
            <person name="Mondo S."/>
            <person name="Nolan M."/>
            <person name="Ohm R."/>
            <person name="Pangilinan J."/>
            <person name="Park H.-J."/>
            <person name="Ramirez L."/>
            <person name="Alfaro M."/>
            <person name="Sun H."/>
            <person name="Tritt A."/>
            <person name="Yoshinaga Y."/>
            <person name="Zwiers L.-H."/>
            <person name="Turgeon B."/>
            <person name="Goodwin S."/>
            <person name="Spatafora J."/>
            <person name="Crous P."/>
            <person name="Grigoriev I."/>
        </authorList>
    </citation>
    <scope>NUCLEOTIDE SEQUENCE</scope>
    <source>
        <strain evidence="1">CBS 115976</strain>
    </source>
</reference>